<comment type="caution">
    <text evidence="1">The sequence shown here is derived from an EMBL/GenBank/DDBJ whole genome shotgun (WGS) entry which is preliminary data.</text>
</comment>
<reference evidence="1 2" key="1">
    <citation type="submission" date="2024-02" db="EMBL/GenBank/DDBJ databases">
        <title>The Genome Sequence of Enterococcus sp. DIV0159.</title>
        <authorList>
            <person name="Earl A."/>
            <person name="Manson A."/>
            <person name="Gilmore M."/>
            <person name="Sanders J."/>
            <person name="Shea T."/>
            <person name="Howe W."/>
            <person name="Livny J."/>
            <person name="Cuomo C."/>
            <person name="Neafsey D."/>
            <person name="Birren B."/>
        </authorList>
    </citation>
    <scope>NUCLEOTIDE SEQUENCE [LARGE SCALE GENOMIC DNA]</scope>
    <source>
        <strain evidence="1 2">665A</strain>
    </source>
</reference>
<accession>A0ABV0EJP6</accession>
<dbReference type="SUPFAM" id="SSF54593">
    <property type="entry name" value="Glyoxalase/Bleomycin resistance protein/Dihydroxybiphenyl dioxygenase"/>
    <property type="match status" value="1"/>
</dbReference>
<evidence type="ECO:0000313" key="2">
    <source>
        <dbReference type="Proteomes" id="UP000664357"/>
    </source>
</evidence>
<dbReference type="EMBL" id="JAFREL020000001">
    <property type="protein sequence ID" value="MEO1768215.1"/>
    <property type="molecule type" value="Genomic_DNA"/>
</dbReference>
<proteinExistence type="predicted"/>
<keyword evidence="2" id="KW-1185">Reference proteome</keyword>
<dbReference type="Proteomes" id="UP000664357">
    <property type="component" value="Unassembled WGS sequence"/>
</dbReference>
<evidence type="ECO:0000313" key="1">
    <source>
        <dbReference type="EMBL" id="MEO1768215.1"/>
    </source>
</evidence>
<evidence type="ECO:0008006" key="3">
    <source>
        <dbReference type="Google" id="ProtNLM"/>
    </source>
</evidence>
<organism evidence="1 2">
    <name type="scientific">Candidatus Enterococcus ferrettii</name>
    <dbReference type="NCBI Taxonomy" id="2815324"/>
    <lineage>
        <taxon>Bacteria</taxon>
        <taxon>Bacillati</taxon>
        <taxon>Bacillota</taxon>
        <taxon>Bacilli</taxon>
        <taxon>Lactobacillales</taxon>
        <taxon>Enterococcaceae</taxon>
        <taxon>Enterococcus</taxon>
    </lineage>
</organism>
<protein>
    <recommendedName>
        <fullName evidence="3">VOC family protein</fullName>
    </recommendedName>
</protein>
<dbReference type="Gene3D" id="3.10.180.10">
    <property type="entry name" value="2,3-Dihydroxybiphenyl 1,2-Dioxygenase, domain 1"/>
    <property type="match status" value="1"/>
</dbReference>
<gene>
    <name evidence="1" type="ORF">JZO67_000116</name>
</gene>
<dbReference type="InterPro" id="IPR029068">
    <property type="entry name" value="Glyas_Bleomycin-R_OHBP_Dase"/>
</dbReference>
<sequence>MRCEYLYVRFIGNCEEALSRYTKIFGDSLQHRSLYENGEIMYAYTELDELNGISCWDRKNLVESGDRIALRIDLVKRQKAEEIFDRLILFERNNK</sequence>
<name>A0ABV0EJP6_9ENTE</name>